<feature type="domain" description="C2" evidence="4">
    <location>
        <begin position="636"/>
        <end position="763"/>
    </location>
</feature>
<protein>
    <recommendedName>
        <fullName evidence="4">C2 domain-containing protein</fullName>
    </recommendedName>
</protein>
<keyword evidence="1" id="KW-0479">Metal-binding</keyword>
<evidence type="ECO:0000259" key="4">
    <source>
        <dbReference type="PROSITE" id="PS50004"/>
    </source>
</evidence>
<keyword evidence="6" id="KW-1185">Reference proteome</keyword>
<feature type="compositionally biased region" description="Basic and acidic residues" evidence="3">
    <location>
        <begin position="74"/>
        <end position="92"/>
    </location>
</feature>
<evidence type="ECO:0000256" key="1">
    <source>
        <dbReference type="ARBA" id="ARBA00022723"/>
    </source>
</evidence>
<evidence type="ECO:0000256" key="3">
    <source>
        <dbReference type="SAM" id="MobiDB-lite"/>
    </source>
</evidence>
<dbReference type="SUPFAM" id="SSF49562">
    <property type="entry name" value="C2 domain (Calcium/lipid-binding domain, CaLB)"/>
    <property type="match status" value="2"/>
</dbReference>
<dbReference type="CDD" id="cd00030">
    <property type="entry name" value="C2"/>
    <property type="match status" value="2"/>
</dbReference>
<feature type="compositionally biased region" description="Basic residues" evidence="3">
    <location>
        <begin position="190"/>
        <end position="212"/>
    </location>
</feature>
<name>A0ABR2K214_9EUKA</name>
<gene>
    <name evidence="5" type="ORF">M9Y10_044290</name>
</gene>
<evidence type="ECO:0000256" key="2">
    <source>
        <dbReference type="ARBA" id="ARBA00022837"/>
    </source>
</evidence>
<evidence type="ECO:0000313" key="6">
    <source>
        <dbReference type="Proteomes" id="UP001470230"/>
    </source>
</evidence>
<dbReference type="Gene3D" id="2.60.40.150">
    <property type="entry name" value="C2 domain"/>
    <property type="match status" value="2"/>
</dbReference>
<feature type="domain" description="C2" evidence="4">
    <location>
        <begin position="447"/>
        <end position="564"/>
    </location>
</feature>
<evidence type="ECO:0000313" key="5">
    <source>
        <dbReference type="EMBL" id="KAK8885161.1"/>
    </source>
</evidence>
<organism evidence="5 6">
    <name type="scientific">Tritrichomonas musculus</name>
    <dbReference type="NCBI Taxonomy" id="1915356"/>
    <lineage>
        <taxon>Eukaryota</taxon>
        <taxon>Metamonada</taxon>
        <taxon>Parabasalia</taxon>
        <taxon>Tritrichomonadida</taxon>
        <taxon>Tritrichomonadidae</taxon>
        <taxon>Tritrichomonas</taxon>
    </lineage>
</organism>
<feature type="region of interest" description="Disordered" evidence="3">
    <location>
        <begin position="67"/>
        <end position="92"/>
    </location>
</feature>
<feature type="compositionally biased region" description="Basic and acidic residues" evidence="3">
    <location>
        <begin position="221"/>
        <end position="230"/>
    </location>
</feature>
<feature type="region of interest" description="Disordered" evidence="3">
    <location>
        <begin position="128"/>
        <end position="155"/>
    </location>
</feature>
<dbReference type="InterPro" id="IPR035892">
    <property type="entry name" value="C2_domain_sf"/>
</dbReference>
<dbReference type="SMART" id="SM00239">
    <property type="entry name" value="C2"/>
    <property type="match status" value="2"/>
</dbReference>
<feature type="compositionally biased region" description="Polar residues" evidence="3">
    <location>
        <begin position="610"/>
        <end position="634"/>
    </location>
</feature>
<dbReference type="EMBL" id="JAPFFF010000008">
    <property type="protein sequence ID" value="KAK8885161.1"/>
    <property type="molecule type" value="Genomic_DNA"/>
</dbReference>
<sequence>MRKIVFSSSESLENDYPSDLSYFSDLSDLQKDVWIAKTLKSIGSIKDGQKKQNDYTISESNTINIANNSDSLQEYEKEEKENSEKSAKETKNTIEKQVNLNIDLDSSNRSNSISISVDTYSDKEVTPINCDRSVQTQKEIKKQKDKPDIKKNDEIANKKKLNLQMEVFDNVVHFETRNQNGSNLKEKGLGIKKSKKSSPRRRLKRKSPKKRTKQADAISESPKEKGKVKIKDENHIDSEIGQLELPSSSPFDNQLEADNTDLDIEIEMFTPKTVSPIKKSIYSMFPEMAVTIDEEEYRERNVENPSTSKFGLKYQNKKKVLYKTNNNRHFSTFDEGSDTQNDLMVEFQKNADLLSTSNSEEDSKQVEKTVTKQGIVLYMLSSSDNEETMASKAAKTQENNDHTFTLDNISQQLLSTESSSTMQGNELEEVKSGSKFQTDSAFEFENHSNNISSLISENSSMIKNLIVSLTIVQAHGLPLLNVPRKDPYCVVNMKGSKNSSKTKVMRDTTSPIWNNKFKFLIKNPESDLVFTVRYEDKFGGDSDIAVGELPLKEVEIGTFFEKWIRLHPIGSNLERMASTDSITSACELFVTLFVEAKMKKSKSRRDSPKVSPQTMLSSSIATPTTSPKTFLSTSSTPTQISLSTPMNSPLNGFVYTGEINLTLTIIEAKNIRSSIDGFSPSRSDGFYCAVSILGRKDVKKTKTIQNTLSPIWDNQFKFTLGSQKDIISFHIRKEDKSKGDFSVVRAIFPVDNIPLNSFTDKWIDLKAVRKLTRKPLRSFYKIKTDDENGENDFNEDSLVDDFLSDETFDIDDDINNASNESGGKLHFNLVLEPRIKDMPVSPRPSPSQAGWNVFNDDKYPASPMCYYVQK</sequence>
<accession>A0ABR2K214</accession>
<dbReference type="PROSITE" id="PS50004">
    <property type="entry name" value="C2"/>
    <property type="match status" value="2"/>
</dbReference>
<keyword evidence="2" id="KW-0106">Calcium</keyword>
<feature type="compositionally biased region" description="Basic and acidic residues" evidence="3">
    <location>
        <begin position="138"/>
        <end position="155"/>
    </location>
</feature>
<dbReference type="PANTHER" id="PTHR45911:SF4">
    <property type="entry name" value="MULTIPLE C2 AND TRANSMEMBRANE DOMAIN-CONTAINING PROTEIN"/>
    <property type="match status" value="1"/>
</dbReference>
<feature type="region of interest" description="Disordered" evidence="3">
    <location>
        <begin position="178"/>
        <end position="230"/>
    </location>
</feature>
<reference evidence="5 6" key="1">
    <citation type="submission" date="2024-04" db="EMBL/GenBank/DDBJ databases">
        <title>Tritrichomonas musculus Genome.</title>
        <authorList>
            <person name="Alves-Ferreira E."/>
            <person name="Grigg M."/>
            <person name="Lorenzi H."/>
            <person name="Galac M."/>
        </authorList>
    </citation>
    <scope>NUCLEOTIDE SEQUENCE [LARGE SCALE GENOMIC DNA]</scope>
    <source>
        <strain evidence="5 6">EAF2021</strain>
    </source>
</reference>
<proteinExistence type="predicted"/>
<dbReference type="PANTHER" id="PTHR45911">
    <property type="entry name" value="C2 DOMAIN-CONTAINING PROTEIN"/>
    <property type="match status" value="1"/>
</dbReference>
<comment type="caution">
    <text evidence="5">The sequence shown here is derived from an EMBL/GenBank/DDBJ whole genome shotgun (WGS) entry which is preliminary data.</text>
</comment>
<dbReference type="Proteomes" id="UP001470230">
    <property type="component" value="Unassembled WGS sequence"/>
</dbReference>
<feature type="region of interest" description="Disordered" evidence="3">
    <location>
        <begin position="603"/>
        <end position="634"/>
    </location>
</feature>
<dbReference type="Pfam" id="PF00168">
    <property type="entry name" value="C2"/>
    <property type="match status" value="2"/>
</dbReference>
<dbReference type="InterPro" id="IPR000008">
    <property type="entry name" value="C2_dom"/>
</dbReference>